<dbReference type="EMBL" id="BAMD01000017">
    <property type="protein sequence ID" value="GAF03085.1"/>
    <property type="molecule type" value="Genomic_DNA"/>
</dbReference>
<dbReference type="GO" id="GO:0008299">
    <property type="term" value="P:isoprenoid biosynthetic process"/>
    <property type="evidence" value="ECO:0007669"/>
    <property type="project" value="InterPro"/>
</dbReference>
<dbReference type="RefSeq" id="WP_027470215.1">
    <property type="nucleotide sequence ID" value="NZ_BAMD01000017.1"/>
</dbReference>
<sequence length="328" mass="36811">MEDRKKEHLHLAFEATVSRAQADPRFMYEPLLSAHPNGEVKPFSFLGKKMNHPFWISSMTGGTQRAAAINVKLAKATGEFGLGMGLGSCRGLFESDDYWEDFNVRSWIGDDYPFYANLGIAQLEQLLKNKESEKIDYLNKQLKTDGTIIHINPLQEAFQPEGDVLKRPPIECIQELLEQVESPIIVKEVGQGMGLESLRALLNMNIAAIEFGALGGTNFTKLEQMRRLDISSIFESFTTVGHTAEEMTRMVNQIVEEGNTQCKQIIISGGIKSLLDGYYLTKISKLPAVLGMGSAFLNYALKDYQELQTFVKNMINAWQLAEAYLKIK</sequence>
<dbReference type="OrthoDB" id="9795032at2"/>
<keyword evidence="1" id="KW-0413">Isomerase</keyword>
<dbReference type="PANTHER" id="PTHR43665">
    <property type="entry name" value="ISOPENTENYL-DIPHOSPHATE DELTA-ISOMERASE"/>
    <property type="match status" value="1"/>
</dbReference>
<dbReference type="AlphaFoldDB" id="W7XXD0"/>
<dbReference type="Proteomes" id="UP000019402">
    <property type="component" value="Unassembled WGS sequence"/>
</dbReference>
<evidence type="ECO:0000313" key="2">
    <source>
        <dbReference type="Proteomes" id="UP000019402"/>
    </source>
</evidence>
<gene>
    <name evidence="1" type="ORF">JCM21142_41743</name>
</gene>
<dbReference type="PANTHER" id="PTHR43665:SF1">
    <property type="entry name" value="ISOPENTENYL-DIPHOSPHATE DELTA-ISOMERASE"/>
    <property type="match status" value="1"/>
</dbReference>
<dbReference type="GO" id="GO:0010181">
    <property type="term" value="F:FMN binding"/>
    <property type="evidence" value="ECO:0007669"/>
    <property type="project" value="InterPro"/>
</dbReference>
<keyword evidence="2" id="KW-1185">Reference proteome</keyword>
<dbReference type="GO" id="GO:0004452">
    <property type="term" value="F:isopentenyl-diphosphate delta-isomerase activity"/>
    <property type="evidence" value="ECO:0007669"/>
    <property type="project" value="InterPro"/>
</dbReference>
<dbReference type="InterPro" id="IPR013785">
    <property type="entry name" value="Aldolase_TIM"/>
</dbReference>
<accession>W7XXD0</accession>
<evidence type="ECO:0000313" key="1">
    <source>
        <dbReference type="EMBL" id="GAF03085.1"/>
    </source>
</evidence>
<dbReference type="InterPro" id="IPR011179">
    <property type="entry name" value="IPdP_isomerase"/>
</dbReference>
<proteinExistence type="predicted"/>
<name>W7XXD0_9BACT</name>
<reference evidence="1 2" key="1">
    <citation type="journal article" date="2014" name="Genome Announc.">
        <title>Draft Genome Sequence of Cytophaga fermentans JCM 21142T, a Facultative Anaerobe Isolated from Marine Mud.</title>
        <authorList>
            <person name="Starns D."/>
            <person name="Oshima K."/>
            <person name="Suda W."/>
            <person name="Iino T."/>
            <person name="Yuki M."/>
            <person name="Inoue J."/>
            <person name="Kitamura K."/>
            <person name="Iida T."/>
            <person name="Darby A."/>
            <person name="Hattori M."/>
            <person name="Ohkuma M."/>
        </authorList>
    </citation>
    <scope>NUCLEOTIDE SEQUENCE [LARGE SCALE GENOMIC DNA]</scope>
    <source>
        <strain evidence="1 2">JCM 21142</strain>
    </source>
</reference>
<dbReference type="Gene3D" id="3.20.20.70">
    <property type="entry name" value="Aldolase class I"/>
    <property type="match status" value="1"/>
</dbReference>
<dbReference type="STRING" id="869213.GCA_000517085_00113"/>
<protein>
    <submittedName>
        <fullName evidence="1">Isopentenyl-diphosphate delta-isomerase</fullName>
    </submittedName>
</protein>
<comment type="caution">
    <text evidence="1">The sequence shown here is derived from an EMBL/GenBank/DDBJ whole genome shotgun (WGS) entry which is preliminary data.</text>
</comment>
<dbReference type="eggNOG" id="COG1304">
    <property type="taxonomic scope" value="Bacteria"/>
</dbReference>
<organism evidence="1 2">
    <name type="scientific">Saccharicrinis fermentans DSM 9555 = JCM 21142</name>
    <dbReference type="NCBI Taxonomy" id="869213"/>
    <lineage>
        <taxon>Bacteria</taxon>
        <taxon>Pseudomonadati</taxon>
        <taxon>Bacteroidota</taxon>
        <taxon>Bacteroidia</taxon>
        <taxon>Marinilabiliales</taxon>
        <taxon>Marinilabiliaceae</taxon>
        <taxon>Saccharicrinis</taxon>
    </lineage>
</organism>
<dbReference type="SUPFAM" id="SSF51395">
    <property type="entry name" value="FMN-linked oxidoreductases"/>
    <property type="match status" value="1"/>
</dbReference>